<dbReference type="OrthoDB" id="5453932at2"/>
<evidence type="ECO:0000313" key="3">
    <source>
        <dbReference type="EMBL" id="TPH16100.1"/>
    </source>
</evidence>
<dbReference type="SUPFAM" id="SSF53850">
    <property type="entry name" value="Periplasmic binding protein-like II"/>
    <property type="match status" value="1"/>
</dbReference>
<protein>
    <submittedName>
        <fullName evidence="3">Transporter substrate-binding domain-containing protein</fullName>
    </submittedName>
</protein>
<keyword evidence="1" id="KW-1133">Transmembrane helix</keyword>
<dbReference type="Pfam" id="PF00497">
    <property type="entry name" value="SBP_bac_3"/>
    <property type="match status" value="1"/>
</dbReference>
<reference evidence="3 4" key="1">
    <citation type="submission" date="2019-01" db="EMBL/GenBank/DDBJ databases">
        <title>Litorilituus lipolytica sp. nov., isolated from intertidal sand of the Yellow Sea in China.</title>
        <authorList>
            <person name="Liu A."/>
        </authorList>
    </citation>
    <scope>NUCLEOTIDE SEQUENCE [LARGE SCALE GENOMIC DNA]</scope>
    <source>
        <strain evidence="3 4">RZ04</strain>
    </source>
</reference>
<dbReference type="PANTHER" id="PTHR38834:SF3">
    <property type="entry name" value="SOLUTE-BINDING PROTEIN FAMILY 3_N-TERMINAL DOMAIN-CONTAINING PROTEIN"/>
    <property type="match status" value="1"/>
</dbReference>
<keyword evidence="1" id="KW-0812">Transmembrane</keyword>
<sequence length="285" mass="32531">MSKIRLSIVIENLFPLLNIKGILFNISILFELPLFSSCPKVFKSIKCLLITLVFTSAPQIKANELTKITLATQNLCPYGCYQDKNPASTQGSNEFSGIAVDVVKCALNKMNISLELLVLPWARAQKYALQTNKADGFFSASQNHYRDQFATLSYPIAKQKWQWYVLNSNTILPTDSNFKQQATVGAFIGSNMLKWLENNNYKILARPLNTDYLLQMLLKERLDAILANDYVTDRLITKYGVDKKVTSYLHMNKPLGVYFSNTFLKNNKLFLPAFNKKVRECRKIQ</sequence>
<feature type="transmembrane region" description="Helical" evidence="1">
    <location>
        <begin position="12"/>
        <end position="35"/>
    </location>
</feature>
<dbReference type="Proteomes" id="UP000315303">
    <property type="component" value="Unassembled WGS sequence"/>
</dbReference>
<proteinExistence type="predicted"/>
<dbReference type="AlphaFoldDB" id="A0A502KWH6"/>
<dbReference type="PANTHER" id="PTHR38834">
    <property type="entry name" value="PERIPLASMIC SUBSTRATE BINDING PROTEIN FAMILY 3"/>
    <property type="match status" value="1"/>
</dbReference>
<keyword evidence="4" id="KW-1185">Reference proteome</keyword>
<name>A0A502KWH6_9GAMM</name>
<dbReference type="InterPro" id="IPR001638">
    <property type="entry name" value="Solute-binding_3/MltF_N"/>
</dbReference>
<gene>
    <name evidence="3" type="ORF">EPA86_07350</name>
</gene>
<organism evidence="3 4">
    <name type="scientific">Litorilituus lipolyticus</name>
    <dbReference type="NCBI Taxonomy" id="2491017"/>
    <lineage>
        <taxon>Bacteria</taxon>
        <taxon>Pseudomonadati</taxon>
        <taxon>Pseudomonadota</taxon>
        <taxon>Gammaproteobacteria</taxon>
        <taxon>Alteromonadales</taxon>
        <taxon>Colwelliaceae</taxon>
        <taxon>Litorilituus</taxon>
    </lineage>
</organism>
<feature type="domain" description="Solute-binding protein family 3/N-terminal" evidence="2">
    <location>
        <begin position="81"/>
        <end position="280"/>
    </location>
</feature>
<evidence type="ECO:0000259" key="2">
    <source>
        <dbReference type="Pfam" id="PF00497"/>
    </source>
</evidence>
<keyword evidence="1" id="KW-0472">Membrane</keyword>
<dbReference type="Gene3D" id="3.40.190.10">
    <property type="entry name" value="Periplasmic binding protein-like II"/>
    <property type="match status" value="2"/>
</dbReference>
<evidence type="ECO:0000313" key="4">
    <source>
        <dbReference type="Proteomes" id="UP000315303"/>
    </source>
</evidence>
<accession>A0A502KWH6</accession>
<dbReference type="EMBL" id="SAWY01000016">
    <property type="protein sequence ID" value="TPH16100.1"/>
    <property type="molecule type" value="Genomic_DNA"/>
</dbReference>
<evidence type="ECO:0000256" key="1">
    <source>
        <dbReference type="SAM" id="Phobius"/>
    </source>
</evidence>
<comment type="caution">
    <text evidence="3">The sequence shown here is derived from an EMBL/GenBank/DDBJ whole genome shotgun (WGS) entry which is preliminary data.</text>
</comment>